<name>A0A165M2X8_PELLU</name>
<proteinExistence type="predicted"/>
<evidence type="ECO:0000313" key="3">
    <source>
        <dbReference type="Proteomes" id="UP000076481"/>
    </source>
</evidence>
<dbReference type="SUPFAM" id="SSF56925">
    <property type="entry name" value="OMPA-like"/>
    <property type="match status" value="1"/>
</dbReference>
<feature type="signal peptide" evidence="1">
    <location>
        <begin position="1"/>
        <end position="28"/>
    </location>
</feature>
<feature type="chain" id="PRO_5007862282" description="Acyloxyacyl hydrolase" evidence="1">
    <location>
        <begin position="29"/>
        <end position="208"/>
    </location>
</feature>
<protein>
    <recommendedName>
        <fullName evidence="4">Acyloxyacyl hydrolase</fullName>
    </recommendedName>
</protein>
<dbReference type="InterPro" id="IPR011250">
    <property type="entry name" value="OMP/PagP_B-barrel"/>
</dbReference>
<keyword evidence="1" id="KW-0732">Signal</keyword>
<dbReference type="RefSeq" id="WP_303681145.1">
    <property type="nucleotide sequence ID" value="NZ_LVWG01000019.1"/>
</dbReference>
<gene>
    <name evidence="2" type="ORF">A3K90_04720</name>
</gene>
<evidence type="ECO:0008006" key="4">
    <source>
        <dbReference type="Google" id="ProtNLM"/>
    </source>
</evidence>
<organism evidence="2 3">
    <name type="scientific">Pelodictyon luteolum</name>
    <dbReference type="NCBI Taxonomy" id="1100"/>
    <lineage>
        <taxon>Bacteria</taxon>
        <taxon>Pseudomonadati</taxon>
        <taxon>Chlorobiota</taxon>
        <taxon>Chlorobiia</taxon>
        <taxon>Chlorobiales</taxon>
        <taxon>Chlorobiaceae</taxon>
        <taxon>Chlorobium/Pelodictyon group</taxon>
        <taxon>Pelodictyon</taxon>
    </lineage>
</organism>
<comment type="caution">
    <text evidence="2">The sequence shown here is derived from an EMBL/GenBank/DDBJ whole genome shotgun (WGS) entry which is preliminary data.</text>
</comment>
<dbReference type="EMBL" id="LVWG01000019">
    <property type="protein sequence ID" value="KZK74751.1"/>
    <property type="molecule type" value="Genomic_DNA"/>
</dbReference>
<reference evidence="2 3" key="1">
    <citation type="submission" date="2016-03" db="EMBL/GenBank/DDBJ databases">
        <title>Speciation and ecological success in dimly lit waters: horizontal gene transfer in a green sulfur bacteria bloom unveiled by metagenomic assembly.</title>
        <authorList>
            <person name="Llorens-Mares T."/>
            <person name="Liu Z."/>
            <person name="Allen L.Z."/>
            <person name="Rusch D.B."/>
            <person name="Craig M.T."/>
            <person name="Dupont C.L."/>
            <person name="Bryant D.A."/>
            <person name="Casamayor E.O."/>
        </authorList>
    </citation>
    <scope>NUCLEOTIDE SEQUENCE [LARGE SCALE GENOMIC DNA]</scope>
    <source>
        <strain evidence="2">CIII</strain>
    </source>
</reference>
<dbReference type="Gene3D" id="2.40.160.20">
    <property type="match status" value="1"/>
</dbReference>
<sequence length="208" mass="22732">MQLNTKPCIRLLAIFLAVWLLLPVTSNAAESEQDENRGTTPGNYRTELAIGSGYMWGSLKETNDGLTAIPAFVRIGFNMNPLFGIKGNSSSLQFTVEPFVNTIMDPETGVETGCGPGLRYLHTLNRSIEIYTETGIAPMYLSIDTLEQGHSGFNFLTHAGAGLQYRVSPDMAIFTGYRFRHLSHGNIADRANAGIESSAIVAGVAWYY</sequence>
<evidence type="ECO:0000256" key="1">
    <source>
        <dbReference type="SAM" id="SignalP"/>
    </source>
</evidence>
<accession>A0A165M2X8</accession>
<dbReference type="Proteomes" id="UP000076481">
    <property type="component" value="Unassembled WGS sequence"/>
</dbReference>
<dbReference type="Pfam" id="PF09411">
    <property type="entry name" value="PagL"/>
    <property type="match status" value="1"/>
</dbReference>
<evidence type="ECO:0000313" key="2">
    <source>
        <dbReference type="EMBL" id="KZK74751.1"/>
    </source>
</evidence>
<dbReference type="AlphaFoldDB" id="A0A165M2X8"/>
<dbReference type="InterPro" id="IPR018550">
    <property type="entry name" value="Lipid-A_deacylase-rel"/>
</dbReference>